<dbReference type="PANTHER" id="PTHR31896">
    <property type="entry name" value="FAMILY REGULATORY PROTEIN, PUTATIVE (AFU_ORTHOLOGUE AFUA_3G14730)-RELATED"/>
    <property type="match status" value="1"/>
</dbReference>
<sequence>MAQFKVHPSEPVEKHTIKLSVCDAYSPKTWVTQTHFWPLPDPSQAQRGYEVLKEGLARTLAEIPALSGIIRLISDDPRDLVVAVDDDAHVEFAWENLTGKTGISSYAQLKAHGFPLTGLVVPCSQPVTLTTVHEGARMLTAKLNYLEGGMALSFGFNHLLVDAAAIAEVERIWSLHCTDVSSGVQQKHRPQLADSTIRERLSKARPEAGPFNDEHWKVFPTTRSQLHLPREGREVSLADLEESKQNHLASIKSELEETKWCMWKFSPEALAKLKKDASLPRAEQWISTIDAVIGLFWSRLSFARQKSIEGNKDSVIVFPINIRQRLEPPVESGYIGNAIDIVTSTCPLSELESDRGLVTAAHHVRKAVSGWKETKWAAWLKMAANLPNDEAICPNPLSLLETHNLGFNDYSKSQSNVLNWGPELGVIDRTRYMLPASSMANCATTVIVHPRLSDGGLEVAMTSTEHIKSLLEKDDIFAQYVSFVATFE</sequence>
<reference evidence="2" key="1">
    <citation type="journal article" date="2020" name="Stud. Mycol.">
        <title>101 Dothideomycetes genomes: a test case for predicting lifestyles and emergence of pathogens.</title>
        <authorList>
            <person name="Haridas S."/>
            <person name="Albert R."/>
            <person name="Binder M."/>
            <person name="Bloem J."/>
            <person name="Labutti K."/>
            <person name="Salamov A."/>
            <person name="Andreopoulos B."/>
            <person name="Baker S."/>
            <person name="Barry K."/>
            <person name="Bills G."/>
            <person name="Bluhm B."/>
            <person name="Cannon C."/>
            <person name="Castanera R."/>
            <person name="Culley D."/>
            <person name="Daum C."/>
            <person name="Ezra D."/>
            <person name="Gonzalez J."/>
            <person name="Henrissat B."/>
            <person name="Kuo A."/>
            <person name="Liang C."/>
            <person name="Lipzen A."/>
            <person name="Lutzoni F."/>
            <person name="Magnuson J."/>
            <person name="Mondo S."/>
            <person name="Nolan M."/>
            <person name="Ohm R."/>
            <person name="Pangilinan J."/>
            <person name="Park H.-J."/>
            <person name="Ramirez L."/>
            <person name="Alfaro M."/>
            <person name="Sun H."/>
            <person name="Tritt A."/>
            <person name="Yoshinaga Y."/>
            <person name="Zwiers L.-H."/>
            <person name="Turgeon B."/>
            <person name="Goodwin S."/>
            <person name="Spatafora J."/>
            <person name="Crous P."/>
            <person name="Grigoriev I."/>
        </authorList>
    </citation>
    <scope>NUCLEOTIDE SEQUENCE</scope>
    <source>
        <strain evidence="2">SCOH1-5</strain>
    </source>
</reference>
<dbReference type="GO" id="GO:0016740">
    <property type="term" value="F:transferase activity"/>
    <property type="evidence" value="ECO:0007669"/>
    <property type="project" value="UniProtKB-KW"/>
</dbReference>
<dbReference type="Gene3D" id="3.30.559.10">
    <property type="entry name" value="Chloramphenicol acetyltransferase-like domain"/>
    <property type="match status" value="2"/>
</dbReference>
<dbReference type="AlphaFoldDB" id="A0A6A6FQS3"/>
<dbReference type="PANTHER" id="PTHR31896:SF64">
    <property type="entry name" value="TRICHOTHECENE 3-O-ACETYLTRANSFERASE"/>
    <property type="match status" value="1"/>
</dbReference>
<keyword evidence="3" id="KW-1185">Reference proteome</keyword>
<gene>
    <name evidence="2" type="ORF">CERZMDRAFT_81912</name>
</gene>
<organism evidence="2 3">
    <name type="scientific">Cercospora zeae-maydis SCOH1-5</name>
    <dbReference type="NCBI Taxonomy" id="717836"/>
    <lineage>
        <taxon>Eukaryota</taxon>
        <taxon>Fungi</taxon>
        <taxon>Dikarya</taxon>
        <taxon>Ascomycota</taxon>
        <taxon>Pezizomycotina</taxon>
        <taxon>Dothideomycetes</taxon>
        <taxon>Dothideomycetidae</taxon>
        <taxon>Mycosphaerellales</taxon>
        <taxon>Mycosphaerellaceae</taxon>
        <taxon>Cercospora</taxon>
    </lineage>
</organism>
<keyword evidence="1" id="KW-0808">Transferase</keyword>
<dbReference type="Proteomes" id="UP000799539">
    <property type="component" value="Unassembled WGS sequence"/>
</dbReference>
<dbReference type="SUPFAM" id="SSF52777">
    <property type="entry name" value="CoA-dependent acyltransferases"/>
    <property type="match status" value="1"/>
</dbReference>
<dbReference type="OrthoDB" id="1862401at2759"/>
<dbReference type="InterPro" id="IPR023213">
    <property type="entry name" value="CAT-like_dom_sf"/>
</dbReference>
<evidence type="ECO:0000313" key="2">
    <source>
        <dbReference type="EMBL" id="KAF2215807.1"/>
    </source>
</evidence>
<proteinExistence type="predicted"/>
<name>A0A6A6FQS3_9PEZI</name>
<dbReference type="EMBL" id="ML992665">
    <property type="protein sequence ID" value="KAF2215807.1"/>
    <property type="molecule type" value="Genomic_DNA"/>
</dbReference>
<evidence type="ECO:0000313" key="3">
    <source>
        <dbReference type="Proteomes" id="UP000799539"/>
    </source>
</evidence>
<accession>A0A6A6FQS3</accession>
<dbReference type="Pfam" id="PF02458">
    <property type="entry name" value="Transferase"/>
    <property type="match status" value="1"/>
</dbReference>
<evidence type="ECO:0000256" key="1">
    <source>
        <dbReference type="ARBA" id="ARBA00022679"/>
    </source>
</evidence>
<protein>
    <submittedName>
        <fullName evidence="2">Uncharacterized protein</fullName>
    </submittedName>
</protein>
<dbReference type="InterPro" id="IPR051283">
    <property type="entry name" value="Sec_Metabolite_Acyltrans"/>
</dbReference>